<evidence type="ECO:0000313" key="3">
    <source>
        <dbReference type="Proteomes" id="UP001153269"/>
    </source>
</evidence>
<proteinExistence type="predicted"/>
<evidence type="ECO:0000313" key="2">
    <source>
        <dbReference type="EMBL" id="CAB1432992.1"/>
    </source>
</evidence>
<name>A0A9N7YMX2_PLEPL</name>
<keyword evidence="3" id="KW-1185">Reference proteome</keyword>
<feature type="region of interest" description="Disordered" evidence="1">
    <location>
        <begin position="32"/>
        <end position="61"/>
    </location>
</feature>
<accession>A0A9N7YMX2</accession>
<reference evidence="2" key="1">
    <citation type="submission" date="2020-03" db="EMBL/GenBank/DDBJ databases">
        <authorList>
            <person name="Weist P."/>
        </authorList>
    </citation>
    <scope>NUCLEOTIDE SEQUENCE</scope>
</reference>
<feature type="compositionally biased region" description="Basic and acidic residues" evidence="1">
    <location>
        <begin position="32"/>
        <end position="41"/>
    </location>
</feature>
<organism evidence="2 3">
    <name type="scientific">Pleuronectes platessa</name>
    <name type="common">European plaice</name>
    <dbReference type="NCBI Taxonomy" id="8262"/>
    <lineage>
        <taxon>Eukaryota</taxon>
        <taxon>Metazoa</taxon>
        <taxon>Chordata</taxon>
        <taxon>Craniata</taxon>
        <taxon>Vertebrata</taxon>
        <taxon>Euteleostomi</taxon>
        <taxon>Actinopterygii</taxon>
        <taxon>Neopterygii</taxon>
        <taxon>Teleostei</taxon>
        <taxon>Neoteleostei</taxon>
        <taxon>Acanthomorphata</taxon>
        <taxon>Carangaria</taxon>
        <taxon>Pleuronectiformes</taxon>
        <taxon>Pleuronectoidei</taxon>
        <taxon>Pleuronectidae</taxon>
        <taxon>Pleuronectes</taxon>
    </lineage>
</organism>
<protein>
    <submittedName>
        <fullName evidence="2">Uncharacterized protein</fullName>
    </submittedName>
</protein>
<feature type="region of interest" description="Disordered" evidence="1">
    <location>
        <begin position="104"/>
        <end position="124"/>
    </location>
</feature>
<dbReference type="AlphaFoldDB" id="A0A9N7YMX2"/>
<gene>
    <name evidence="2" type="ORF">PLEPLA_LOCUS21080</name>
</gene>
<comment type="caution">
    <text evidence="2">The sequence shown here is derived from an EMBL/GenBank/DDBJ whole genome shotgun (WGS) entry which is preliminary data.</text>
</comment>
<sequence length="143" mass="15500">MREHKHTELYSESIEGRSEGTLCRSEYRTVRGEGEVKEGGKGRARRGPGQTWSRVQRSPSASELRFPMNPVTFTLLSLLGPQRTSAAGVQMSACLRDAGAATNPNGIPKHNKSAGGWPQQRGQEGGEHVCKATAQRRACIPTA</sequence>
<dbReference type="EMBL" id="CADEAL010001502">
    <property type="protein sequence ID" value="CAB1432992.1"/>
    <property type="molecule type" value="Genomic_DNA"/>
</dbReference>
<evidence type="ECO:0000256" key="1">
    <source>
        <dbReference type="SAM" id="MobiDB-lite"/>
    </source>
</evidence>
<feature type="compositionally biased region" description="Polar residues" evidence="1">
    <location>
        <begin position="50"/>
        <end position="61"/>
    </location>
</feature>
<dbReference type="Proteomes" id="UP001153269">
    <property type="component" value="Unassembled WGS sequence"/>
</dbReference>